<reference evidence="1 2" key="1">
    <citation type="submission" date="2021-01" db="EMBL/GenBank/DDBJ databases">
        <title>C459-1 draft genome sequence.</title>
        <authorList>
            <person name="Zhang X.-F."/>
        </authorList>
    </citation>
    <scope>NUCLEOTIDE SEQUENCE [LARGE SCALE GENOMIC DNA]</scope>
    <source>
        <strain evidence="2">C459-1</strain>
    </source>
</reference>
<dbReference type="Proteomes" id="UP000625283">
    <property type="component" value="Unassembled WGS sequence"/>
</dbReference>
<evidence type="ECO:0000313" key="2">
    <source>
        <dbReference type="Proteomes" id="UP000625283"/>
    </source>
</evidence>
<dbReference type="EMBL" id="JAERTY010000001">
    <property type="protein sequence ID" value="MBL1407345.1"/>
    <property type="molecule type" value="Genomic_DNA"/>
</dbReference>
<evidence type="ECO:0000313" key="1">
    <source>
        <dbReference type="EMBL" id="MBL1407345.1"/>
    </source>
</evidence>
<accession>A0ABS1QY34</accession>
<sequence>MNLISFKDLFCAKRREKLLILKYDTKSCNICLSQDILLLSKLHKKEQESVILLVSASNVNEFKIIREKYKDKLSVYGMKEESSVIIGIDKELLPYYFLAEQDKPLRMVFIPDKNLSNLSRSYLNYVFANYIR</sequence>
<comment type="caution">
    <text evidence="1">The sequence shown here is derived from an EMBL/GenBank/DDBJ whole genome shotgun (WGS) entry which is preliminary data.</text>
</comment>
<evidence type="ECO:0008006" key="3">
    <source>
        <dbReference type="Google" id="ProtNLM"/>
    </source>
</evidence>
<proteinExistence type="predicted"/>
<keyword evidence="2" id="KW-1185">Reference proteome</keyword>
<name>A0ABS1QY34_9SPHI</name>
<organism evidence="1 2">
    <name type="scientific">Sphingobacterium faecale</name>
    <dbReference type="NCBI Taxonomy" id="2803775"/>
    <lineage>
        <taxon>Bacteria</taxon>
        <taxon>Pseudomonadati</taxon>
        <taxon>Bacteroidota</taxon>
        <taxon>Sphingobacteriia</taxon>
        <taxon>Sphingobacteriales</taxon>
        <taxon>Sphingobacteriaceae</taxon>
        <taxon>Sphingobacterium</taxon>
    </lineage>
</organism>
<dbReference type="RefSeq" id="WP_202101159.1">
    <property type="nucleotide sequence ID" value="NZ_JAERTY010000001.1"/>
</dbReference>
<gene>
    <name evidence="1" type="ORF">JKG61_01135</name>
</gene>
<protein>
    <recommendedName>
        <fullName evidence="3">Alkyl hydroperoxide reductase subunit C/ Thiol specific antioxidant domain-containing protein</fullName>
    </recommendedName>
</protein>